<evidence type="ECO:0000256" key="1">
    <source>
        <dbReference type="ARBA" id="ARBA00001968"/>
    </source>
</evidence>
<feature type="site" description="Important for substrate specificity" evidence="4">
    <location>
        <position position="23"/>
    </location>
</feature>
<comment type="function">
    <text evidence="4">Nucleoside triphosphate pyrophosphatase that hydrolyzes dTTP and UTP. May have a dual role in cell division arrest and in preventing the incorporation of modified nucleotides into cellular nucleic acids.</text>
</comment>
<dbReference type="SUPFAM" id="SSF52972">
    <property type="entry name" value="ITPase-like"/>
    <property type="match status" value="1"/>
</dbReference>
<reference evidence="5 6" key="1">
    <citation type="submission" date="2021-08" db="EMBL/GenBank/DDBJ databases">
        <title>Muricauda profundi sp. nov., a marine bacterium isolated from deep seawater of the Mariana Trench.</title>
        <authorList>
            <person name="Wei Y."/>
        </authorList>
    </citation>
    <scope>NUCLEOTIDE SEQUENCE [LARGE SCALE GENOMIC DNA]</scope>
    <source>
        <strain evidence="5 6">W52</strain>
    </source>
</reference>
<dbReference type="CDD" id="cd00555">
    <property type="entry name" value="Maf"/>
    <property type="match status" value="1"/>
</dbReference>
<comment type="caution">
    <text evidence="4">Lacks conserved residue(s) required for the propagation of feature annotation.</text>
</comment>
<comment type="catalytic activity">
    <reaction evidence="4">
        <text>UTP + H2O = UMP + diphosphate + H(+)</text>
        <dbReference type="Rhea" id="RHEA:29395"/>
        <dbReference type="ChEBI" id="CHEBI:15377"/>
        <dbReference type="ChEBI" id="CHEBI:15378"/>
        <dbReference type="ChEBI" id="CHEBI:33019"/>
        <dbReference type="ChEBI" id="CHEBI:46398"/>
        <dbReference type="ChEBI" id="CHEBI:57865"/>
        <dbReference type="EC" id="3.6.1.9"/>
    </reaction>
</comment>
<comment type="subcellular location">
    <subcellularLocation>
        <location evidence="4">Cytoplasm</location>
    </subcellularLocation>
</comment>
<name>A0ABS7ELS2_9FLAO</name>
<dbReference type="Pfam" id="PF02545">
    <property type="entry name" value="Maf"/>
    <property type="match status" value="1"/>
</dbReference>
<sequence>MTKNPLKEKLKDKKIILGSGSPRRKMFLEELGIDFEVRPKSVEEIYPEELRGGEISEYLAKLKATPFMNDLEDNQIVITSDTVVWHNGVSLAKAANHDEAFKMLRTLSGDWHEVISSVCFTSKHFQKTVSGVTKVKLKDFSDDEINYYIETCQPFDKAGAYGIQEWIGMIGISEIQGSYNNVVGLPTDLVYETLINLVS</sequence>
<evidence type="ECO:0000256" key="3">
    <source>
        <dbReference type="ARBA" id="ARBA00023080"/>
    </source>
</evidence>
<evidence type="ECO:0000256" key="4">
    <source>
        <dbReference type="HAMAP-Rule" id="MF_00528"/>
    </source>
</evidence>
<dbReference type="InterPro" id="IPR029001">
    <property type="entry name" value="ITPase-like_fam"/>
</dbReference>
<dbReference type="PIRSF" id="PIRSF006305">
    <property type="entry name" value="Maf"/>
    <property type="match status" value="1"/>
</dbReference>
<dbReference type="PANTHER" id="PTHR43213:SF5">
    <property type="entry name" value="BIFUNCTIONAL DTTP_UTP PYROPHOSPHATASE_METHYLTRANSFERASE PROTEIN-RELATED"/>
    <property type="match status" value="1"/>
</dbReference>
<evidence type="ECO:0000313" key="5">
    <source>
        <dbReference type="EMBL" id="MBW8198538.1"/>
    </source>
</evidence>
<dbReference type="PANTHER" id="PTHR43213">
    <property type="entry name" value="BIFUNCTIONAL DTTP/UTP PYROPHOSPHATASE/METHYLTRANSFERASE PROTEIN-RELATED"/>
    <property type="match status" value="1"/>
</dbReference>
<dbReference type="Gene3D" id="3.90.950.10">
    <property type="match status" value="1"/>
</dbReference>
<evidence type="ECO:0000256" key="2">
    <source>
        <dbReference type="ARBA" id="ARBA00022801"/>
    </source>
</evidence>
<proteinExistence type="inferred from homology"/>
<protein>
    <recommendedName>
        <fullName evidence="4">dTTP/UTP pyrophosphatase</fullName>
        <shortName evidence="4">dTTPase/UTPase</shortName>
        <ecNumber evidence="4">3.6.1.9</ecNumber>
    </recommendedName>
    <alternativeName>
        <fullName evidence="4">Nucleoside triphosphate pyrophosphatase</fullName>
    </alternativeName>
    <alternativeName>
        <fullName evidence="4">Nucleotide pyrophosphatase</fullName>
        <shortName evidence="4">Nucleotide PPase</shortName>
    </alternativeName>
</protein>
<comment type="catalytic activity">
    <reaction evidence="4">
        <text>dTTP + H2O = dTMP + diphosphate + H(+)</text>
        <dbReference type="Rhea" id="RHEA:28534"/>
        <dbReference type="ChEBI" id="CHEBI:15377"/>
        <dbReference type="ChEBI" id="CHEBI:15378"/>
        <dbReference type="ChEBI" id="CHEBI:33019"/>
        <dbReference type="ChEBI" id="CHEBI:37568"/>
        <dbReference type="ChEBI" id="CHEBI:63528"/>
        <dbReference type="EC" id="3.6.1.9"/>
    </reaction>
</comment>
<keyword evidence="3 4" id="KW-0546">Nucleotide metabolism</keyword>
<comment type="similarity">
    <text evidence="4">Belongs to the Maf family. YhdE subfamily.</text>
</comment>
<dbReference type="InterPro" id="IPR003697">
    <property type="entry name" value="Maf-like"/>
</dbReference>
<comment type="caution">
    <text evidence="5">The sequence shown here is derived from an EMBL/GenBank/DDBJ whole genome shotgun (WGS) entry which is preliminary data.</text>
</comment>
<dbReference type="Proteomes" id="UP001196136">
    <property type="component" value="Unassembled WGS sequence"/>
</dbReference>
<dbReference type="HAMAP" id="MF_00528">
    <property type="entry name" value="Maf"/>
    <property type="match status" value="1"/>
</dbReference>
<keyword evidence="6" id="KW-1185">Reference proteome</keyword>
<gene>
    <name evidence="5" type="ORF">K1F36_01765</name>
</gene>
<feature type="site" description="Important for substrate specificity" evidence="4">
    <location>
        <position position="164"/>
    </location>
</feature>
<keyword evidence="2 4" id="KW-0378">Hydrolase</keyword>
<dbReference type="RefSeq" id="WP_220112249.1">
    <property type="nucleotide sequence ID" value="NZ_JAHZSV010000001.1"/>
</dbReference>
<evidence type="ECO:0000313" key="6">
    <source>
        <dbReference type="Proteomes" id="UP001196136"/>
    </source>
</evidence>
<dbReference type="EMBL" id="JAHZSV010000001">
    <property type="protein sequence ID" value="MBW8198538.1"/>
    <property type="molecule type" value="Genomic_DNA"/>
</dbReference>
<feature type="active site" description="Proton acceptor" evidence="4">
    <location>
        <position position="81"/>
    </location>
</feature>
<keyword evidence="4" id="KW-0963">Cytoplasm</keyword>
<dbReference type="EC" id="3.6.1.9" evidence="4"/>
<organism evidence="5 6">
    <name type="scientific">Flagellimonas abyssi</name>
    <dbReference type="NCBI Taxonomy" id="2864871"/>
    <lineage>
        <taxon>Bacteria</taxon>
        <taxon>Pseudomonadati</taxon>
        <taxon>Bacteroidota</taxon>
        <taxon>Flavobacteriia</taxon>
        <taxon>Flavobacteriales</taxon>
        <taxon>Flavobacteriaceae</taxon>
        <taxon>Flagellimonas</taxon>
    </lineage>
</organism>
<accession>A0ABS7ELS2</accession>
<dbReference type="NCBIfam" id="TIGR00172">
    <property type="entry name" value="maf"/>
    <property type="match status" value="1"/>
</dbReference>
<comment type="cofactor">
    <cofactor evidence="1 4">
        <name>a divalent metal cation</name>
        <dbReference type="ChEBI" id="CHEBI:60240"/>
    </cofactor>
</comment>
<feature type="site" description="Important for substrate specificity" evidence="4">
    <location>
        <position position="82"/>
    </location>
</feature>